<evidence type="ECO:0000313" key="3">
    <source>
        <dbReference type="EMBL" id="RZD16549.1"/>
    </source>
</evidence>
<feature type="region of interest" description="Disordered" evidence="1">
    <location>
        <begin position="1"/>
        <end position="22"/>
    </location>
</feature>
<feature type="domain" description="Thioredoxin-like fold" evidence="2">
    <location>
        <begin position="39"/>
        <end position="112"/>
    </location>
</feature>
<evidence type="ECO:0000259" key="2">
    <source>
        <dbReference type="Pfam" id="PF13192"/>
    </source>
</evidence>
<accession>A0A519BH13</accession>
<evidence type="ECO:0000313" key="4">
    <source>
        <dbReference type="Proteomes" id="UP000316562"/>
    </source>
</evidence>
<dbReference type="SUPFAM" id="SSF52833">
    <property type="entry name" value="Thioredoxin-like"/>
    <property type="match status" value="1"/>
</dbReference>
<dbReference type="Gene3D" id="3.40.30.10">
    <property type="entry name" value="Glutaredoxin"/>
    <property type="match status" value="1"/>
</dbReference>
<dbReference type="InterPro" id="IPR036249">
    <property type="entry name" value="Thioredoxin-like_sf"/>
</dbReference>
<comment type="caution">
    <text evidence="3">The sequence shown here is derived from an EMBL/GenBank/DDBJ whole genome shotgun (WGS) entry which is preliminary data.</text>
</comment>
<name>A0A519BH13_ACIG2</name>
<organism evidence="3 4">
    <name type="scientific">Acididesulfobacter guangdongensis</name>
    <dbReference type="NCBI Taxonomy" id="2597225"/>
    <lineage>
        <taxon>Bacteria</taxon>
        <taxon>Deltaproteobacteria</taxon>
        <taxon>Candidatus Acidulodesulfobacterales</taxon>
        <taxon>Candidatus Acididesulfobacter</taxon>
    </lineage>
</organism>
<sequence length="113" mass="12739">MNSNSEDSGAHRDGNDNIGDAADITKENKKAIKHEVILLVSKWCEECVPADRVWKTLFDERKDFTYRLIDVSEPEGRRISISLYIRSVPSTIIDGKLSYVGIPTKEDANELLS</sequence>
<evidence type="ECO:0000256" key="1">
    <source>
        <dbReference type="SAM" id="MobiDB-lite"/>
    </source>
</evidence>
<reference evidence="3 4" key="1">
    <citation type="journal article" date="2019" name="ISME J.">
        <title>Insights into ecological role of a new deltaproteobacterial order Candidatus Acidulodesulfobacterales by metagenomics and metatranscriptomics.</title>
        <authorList>
            <person name="Tan S."/>
            <person name="Liu J."/>
            <person name="Fang Y."/>
            <person name="Hedlund B.P."/>
            <person name="Lian Z.H."/>
            <person name="Huang L.Y."/>
            <person name="Li J.T."/>
            <person name="Huang L.N."/>
            <person name="Li W.J."/>
            <person name="Jiang H.C."/>
            <person name="Dong H.L."/>
            <person name="Shu W.S."/>
        </authorList>
    </citation>
    <scope>NUCLEOTIDE SEQUENCE [LARGE SCALE GENOMIC DNA]</scope>
    <source>
        <strain evidence="3">AP2</strain>
    </source>
</reference>
<gene>
    <name evidence="3" type="ORF">EVJ46_05940</name>
</gene>
<dbReference type="Proteomes" id="UP000316562">
    <property type="component" value="Unassembled WGS sequence"/>
</dbReference>
<dbReference type="AlphaFoldDB" id="A0A519BH13"/>
<dbReference type="Pfam" id="PF13192">
    <property type="entry name" value="Thioredoxin_3"/>
    <property type="match status" value="1"/>
</dbReference>
<dbReference type="EMBL" id="SGBC01000002">
    <property type="protein sequence ID" value="RZD16549.1"/>
    <property type="molecule type" value="Genomic_DNA"/>
</dbReference>
<proteinExistence type="predicted"/>
<protein>
    <recommendedName>
        <fullName evidence="2">Thioredoxin-like fold domain-containing protein</fullName>
    </recommendedName>
</protein>
<dbReference type="InterPro" id="IPR012336">
    <property type="entry name" value="Thioredoxin-like_fold"/>
</dbReference>